<protein>
    <submittedName>
        <fullName evidence="1">Uncharacterized protein</fullName>
    </submittedName>
</protein>
<reference evidence="1 2" key="1">
    <citation type="submission" date="2024-09" db="EMBL/GenBank/DDBJ databases">
        <authorList>
            <person name="Sun Q."/>
            <person name="Mori K."/>
        </authorList>
    </citation>
    <scope>NUCLEOTIDE SEQUENCE [LARGE SCALE GENOMIC DNA]</scope>
    <source>
        <strain evidence="1 2">CCM 7228</strain>
    </source>
</reference>
<proteinExistence type="predicted"/>
<dbReference type="EMBL" id="JBHLVO010000003">
    <property type="protein sequence ID" value="MFC0271114.1"/>
    <property type="molecule type" value="Genomic_DNA"/>
</dbReference>
<evidence type="ECO:0000313" key="2">
    <source>
        <dbReference type="Proteomes" id="UP001589854"/>
    </source>
</evidence>
<dbReference type="Proteomes" id="UP001589854">
    <property type="component" value="Unassembled WGS sequence"/>
</dbReference>
<keyword evidence="2" id="KW-1185">Reference proteome</keyword>
<dbReference type="RefSeq" id="WP_378931809.1">
    <property type="nucleotide sequence ID" value="NZ_JBHLVO010000003.1"/>
</dbReference>
<sequence length="70" mass="7727">MKLAMKFNDGIVATIEDFGDMPLIQEGDFLENLKLIKENDGPIDLVESSSGSEDIHKTGKDLVSVEIIFD</sequence>
<comment type="caution">
    <text evidence="1">The sequence shown here is derived from an EMBL/GenBank/DDBJ whole genome shotgun (WGS) entry which is preliminary data.</text>
</comment>
<organism evidence="1 2">
    <name type="scientific">Metabacillus herbersteinensis</name>
    <dbReference type="NCBI Taxonomy" id="283816"/>
    <lineage>
        <taxon>Bacteria</taxon>
        <taxon>Bacillati</taxon>
        <taxon>Bacillota</taxon>
        <taxon>Bacilli</taxon>
        <taxon>Bacillales</taxon>
        <taxon>Bacillaceae</taxon>
        <taxon>Metabacillus</taxon>
    </lineage>
</organism>
<evidence type="ECO:0000313" key="1">
    <source>
        <dbReference type="EMBL" id="MFC0271114.1"/>
    </source>
</evidence>
<gene>
    <name evidence="1" type="ORF">ACFFIX_06570</name>
</gene>
<name>A0ABV6GBQ8_9BACI</name>
<accession>A0ABV6GBQ8</accession>